<dbReference type="EMBL" id="CAJJDP010000064">
    <property type="protein sequence ID" value="CAD8175090.1"/>
    <property type="molecule type" value="Genomic_DNA"/>
</dbReference>
<dbReference type="AlphaFoldDB" id="A0A8S1VD03"/>
<dbReference type="OMA" id="NCYVQIW"/>
<dbReference type="Proteomes" id="UP000683925">
    <property type="component" value="Unassembled WGS sequence"/>
</dbReference>
<dbReference type="InterPro" id="IPR001680">
    <property type="entry name" value="WD40_rpt"/>
</dbReference>
<organism evidence="2 3">
    <name type="scientific">Paramecium octaurelia</name>
    <dbReference type="NCBI Taxonomy" id="43137"/>
    <lineage>
        <taxon>Eukaryota</taxon>
        <taxon>Sar</taxon>
        <taxon>Alveolata</taxon>
        <taxon>Ciliophora</taxon>
        <taxon>Intramacronucleata</taxon>
        <taxon>Oligohymenophorea</taxon>
        <taxon>Peniculida</taxon>
        <taxon>Parameciidae</taxon>
        <taxon>Paramecium</taxon>
    </lineage>
</organism>
<comment type="caution">
    <text evidence="2">The sequence shown here is derived from an EMBL/GenBank/DDBJ whole genome shotgun (WGS) entry which is preliminary data.</text>
</comment>
<name>A0A8S1VD03_PAROT</name>
<evidence type="ECO:0000256" key="1">
    <source>
        <dbReference type="PROSITE-ProRule" id="PRU00221"/>
    </source>
</evidence>
<dbReference type="SMART" id="SM00320">
    <property type="entry name" value="WD40"/>
    <property type="match status" value="5"/>
</dbReference>
<dbReference type="OrthoDB" id="298163at2759"/>
<evidence type="ECO:0000313" key="3">
    <source>
        <dbReference type="Proteomes" id="UP000683925"/>
    </source>
</evidence>
<dbReference type="PANTHER" id="PTHR19920:SF0">
    <property type="entry name" value="CYTOSOLIC IRON-SULFUR PROTEIN ASSEMBLY PROTEIN CIAO1-RELATED"/>
    <property type="match status" value="1"/>
</dbReference>
<accession>A0A8S1VD03</accession>
<dbReference type="GO" id="GO:0097361">
    <property type="term" value="C:cytosolic [4Fe-4S] assembly targeting complex"/>
    <property type="evidence" value="ECO:0007669"/>
    <property type="project" value="TreeGrafter"/>
</dbReference>
<dbReference type="GO" id="GO:0016226">
    <property type="term" value="P:iron-sulfur cluster assembly"/>
    <property type="evidence" value="ECO:0007669"/>
    <property type="project" value="TreeGrafter"/>
</dbReference>
<protein>
    <recommendedName>
        <fullName evidence="4">WD40-repeat-containing domain</fullName>
    </recommendedName>
</protein>
<dbReference type="PANTHER" id="PTHR19920">
    <property type="entry name" value="WD40 PROTEIN CIAO1"/>
    <property type="match status" value="1"/>
</dbReference>
<sequence length="524" mass="60643">MSFIGPRINCLLHQKQPISLLNLTKGLSDEKRLLCTRCNLQLQQNLYSIEEVFEFAVSVSKSEQEQIELLKKDKDQLAYIKNLIDQIQAYYNKLELEHSQIFDQVLKNLYIKPNDSIDACIQKKQQSERNELIKLAEQASLIIKQNGDKIELQEKNSIQYLGKLDELRGRIKVLQDQLKLVNNNQSQSIILNKQAVYQNQEPVQVIQQKKIVEGSQFMKISEAQLEQQKIYDIKFNKDNNLFVMGGSKLKNSNCYVQIWKYENDQVSKIQDLENCHTGDVKSICFSNQENSFFTGSLDTTIIYWKMEAQGWNKSQVLQDQTSGIIGLQLNNKENVLAAVSNQIYLWKRELKQWEKVQVLNQCKKQFLCVCFNNDDSQLAAGSSDCQIYVYQYQNGSWILKLTIQDQSQEVNFISFLQDLNLVAVLKDSIMNLYQYSPNNCYDSKKLSNLSSFQVSYSKQGNFLIVASGKQKETSIYQVDQKDGLKKVQQIQAKSDQVYSSNDGKLIALFTNQKLEFYSDQNIQY</sequence>
<evidence type="ECO:0008006" key="4">
    <source>
        <dbReference type="Google" id="ProtNLM"/>
    </source>
</evidence>
<dbReference type="Pfam" id="PF00400">
    <property type="entry name" value="WD40"/>
    <property type="match status" value="2"/>
</dbReference>
<reference evidence="2" key="1">
    <citation type="submission" date="2021-01" db="EMBL/GenBank/DDBJ databases">
        <authorList>
            <consortium name="Genoscope - CEA"/>
            <person name="William W."/>
        </authorList>
    </citation>
    <scope>NUCLEOTIDE SEQUENCE</scope>
</reference>
<gene>
    <name evidence="2" type="ORF">POCTA_138.1.T0650019</name>
</gene>
<keyword evidence="3" id="KW-1185">Reference proteome</keyword>
<dbReference type="PROSITE" id="PS50082">
    <property type="entry name" value="WD_REPEATS_2"/>
    <property type="match status" value="1"/>
</dbReference>
<evidence type="ECO:0000313" key="2">
    <source>
        <dbReference type="EMBL" id="CAD8175090.1"/>
    </source>
</evidence>
<feature type="repeat" description="WD" evidence="1">
    <location>
        <begin position="273"/>
        <end position="307"/>
    </location>
</feature>
<keyword evidence="1" id="KW-0853">WD repeat</keyword>
<proteinExistence type="predicted"/>